<proteinExistence type="predicted"/>
<keyword evidence="6" id="KW-0902">Two-component regulatory system</keyword>
<dbReference type="PANTHER" id="PTHR44936">
    <property type="entry name" value="SENSOR PROTEIN CREC"/>
    <property type="match status" value="1"/>
</dbReference>
<dbReference type="GO" id="GO:0004673">
    <property type="term" value="F:protein histidine kinase activity"/>
    <property type="evidence" value="ECO:0007669"/>
    <property type="project" value="UniProtKB-EC"/>
</dbReference>
<evidence type="ECO:0000256" key="1">
    <source>
        <dbReference type="ARBA" id="ARBA00000085"/>
    </source>
</evidence>
<feature type="transmembrane region" description="Helical" evidence="8">
    <location>
        <begin position="158"/>
        <end position="176"/>
    </location>
</feature>
<evidence type="ECO:0000256" key="6">
    <source>
        <dbReference type="ARBA" id="ARBA00023012"/>
    </source>
</evidence>
<keyword evidence="3" id="KW-0597">Phosphoprotein</keyword>
<dbReference type="PROSITE" id="PS50109">
    <property type="entry name" value="HIS_KIN"/>
    <property type="match status" value="1"/>
</dbReference>
<dbReference type="OrthoDB" id="5380878at2"/>
<dbReference type="InterPro" id="IPR004358">
    <property type="entry name" value="Sig_transdc_His_kin-like_C"/>
</dbReference>
<feature type="transmembrane region" description="Helical" evidence="8">
    <location>
        <begin position="192"/>
        <end position="210"/>
    </location>
</feature>
<evidence type="ECO:0000256" key="2">
    <source>
        <dbReference type="ARBA" id="ARBA00012438"/>
    </source>
</evidence>
<dbReference type="STRING" id="502025.Hoch_5844"/>
<dbReference type="Proteomes" id="UP000001880">
    <property type="component" value="Chromosome"/>
</dbReference>
<dbReference type="EC" id="2.7.13.3" evidence="2"/>
<evidence type="ECO:0000256" key="7">
    <source>
        <dbReference type="SAM" id="MobiDB-lite"/>
    </source>
</evidence>
<feature type="transmembrane region" description="Helical" evidence="8">
    <location>
        <begin position="73"/>
        <end position="92"/>
    </location>
</feature>
<dbReference type="AlphaFoldDB" id="D0LIG4"/>
<evidence type="ECO:0000256" key="8">
    <source>
        <dbReference type="SAM" id="Phobius"/>
    </source>
</evidence>
<evidence type="ECO:0000259" key="9">
    <source>
        <dbReference type="PROSITE" id="PS50109"/>
    </source>
</evidence>
<feature type="transmembrane region" description="Helical" evidence="8">
    <location>
        <begin position="131"/>
        <end position="151"/>
    </location>
</feature>
<dbReference type="HOGENOM" id="CLU_606594_0_0_7"/>
<dbReference type="GO" id="GO:0000160">
    <property type="term" value="P:phosphorelay signal transduction system"/>
    <property type="evidence" value="ECO:0007669"/>
    <property type="project" value="UniProtKB-KW"/>
</dbReference>
<accession>D0LIG4</accession>
<dbReference type="PRINTS" id="PR00344">
    <property type="entry name" value="BCTRLSENSOR"/>
</dbReference>
<dbReference type="EMBL" id="CP001804">
    <property type="protein sequence ID" value="ACY18320.1"/>
    <property type="molecule type" value="Genomic_DNA"/>
</dbReference>
<dbReference type="Pfam" id="PF02518">
    <property type="entry name" value="HATPase_c"/>
    <property type="match status" value="1"/>
</dbReference>
<organism evidence="10 11">
    <name type="scientific">Haliangium ochraceum (strain DSM 14365 / JCM 11303 / SMP-2)</name>
    <dbReference type="NCBI Taxonomy" id="502025"/>
    <lineage>
        <taxon>Bacteria</taxon>
        <taxon>Pseudomonadati</taxon>
        <taxon>Myxococcota</taxon>
        <taxon>Polyangia</taxon>
        <taxon>Haliangiales</taxon>
        <taxon>Kofleriaceae</taxon>
        <taxon>Haliangium</taxon>
    </lineage>
</organism>
<dbReference type="InterPro" id="IPR036890">
    <property type="entry name" value="HATPase_C_sf"/>
</dbReference>
<keyword evidence="11" id="KW-1185">Reference proteome</keyword>
<keyword evidence="8" id="KW-0472">Membrane</keyword>
<dbReference type="SMART" id="SM00387">
    <property type="entry name" value="HATPase_c"/>
    <property type="match status" value="1"/>
</dbReference>
<dbReference type="SUPFAM" id="SSF55874">
    <property type="entry name" value="ATPase domain of HSP90 chaperone/DNA topoisomerase II/histidine kinase"/>
    <property type="match status" value="1"/>
</dbReference>
<dbReference type="Gene3D" id="3.30.565.10">
    <property type="entry name" value="Histidine kinase-like ATPase, C-terminal domain"/>
    <property type="match status" value="1"/>
</dbReference>
<keyword evidence="8" id="KW-0812">Transmembrane</keyword>
<dbReference type="PANTHER" id="PTHR44936:SF9">
    <property type="entry name" value="SENSOR PROTEIN CREC"/>
    <property type="match status" value="1"/>
</dbReference>
<keyword evidence="8" id="KW-1133">Transmembrane helix</keyword>
<dbReference type="InterPro" id="IPR050980">
    <property type="entry name" value="2C_sensor_his_kinase"/>
</dbReference>
<evidence type="ECO:0000256" key="3">
    <source>
        <dbReference type="ARBA" id="ARBA00022553"/>
    </source>
</evidence>
<evidence type="ECO:0000256" key="4">
    <source>
        <dbReference type="ARBA" id="ARBA00022679"/>
    </source>
</evidence>
<name>D0LIG4_HALO1</name>
<feature type="region of interest" description="Disordered" evidence="7">
    <location>
        <begin position="1"/>
        <end position="20"/>
    </location>
</feature>
<dbReference type="InterPro" id="IPR005467">
    <property type="entry name" value="His_kinase_dom"/>
</dbReference>
<keyword evidence="4" id="KW-0808">Transferase</keyword>
<dbReference type="KEGG" id="hoh:Hoch_5844"/>
<keyword evidence="5 10" id="KW-0418">Kinase</keyword>
<reference evidence="10 11" key="1">
    <citation type="journal article" date="2010" name="Stand. Genomic Sci.">
        <title>Complete genome sequence of Haliangium ochraceum type strain (SMP-2).</title>
        <authorList>
            <consortium name="US DOE Joint Genome Institute (JGI-PGF)"/>
            <person name="Ivanova N."/>
            <person name="Daum C."/>
            <person name="Lang E."/>
            <person name="Abt B."/>
            <person name="Kopitz M."/>
            <person name="Saunders E."/>
            <person name="Lapidus A."/>
            <person name="Lucas S."/>
            <person name="Glavina Del Rio T."/>
            <person name="Nolan M."/>
            <person name="Tice H."/>
            <person name="Copeland A."/>
            <person name="Cheng J.F."/>
            <person name="Chen F."/>
            <person name="Bruce D."/>
            <person name="Goodwin L."/>
            <person name="Pitluck S."/>
            <person name="Mavromatis K."/>
            <person name="Pati A."/>
            <person name="Mikhailova N."/>
            <person name="Chen A."/>
            <person name="Palaniappan K."/>
            <person name="Land M."/>
            <person name="Hauser L."/>
            <person name="Chang Y.J."/>
            <person name="Jeffries C.D."/>
            <person name="Detter J.C."/>
            <person name="Brettin T."/>
            <person name="Rohde M."/>
            <person name="Goker M."/>
            <person name="Bristow J."/>
            <person name="Markowitz V."/>
            <person name="Eisen J.A."/>
            <person name="Hugenholtz P."/>
            <person name="Kyrpides N.C."/>
            <person name="Klenk H.P."/>
        </authorList>
    </citation>
    <scope>NUCLEOTIDE SEQUENCE [LARGE SCALE GENOMIC DNA]</scope>
    <source>
        <strain evidence="11">DSM 14365 / CIP 107738 / JCM 11303 / AJ 13395 / SMP-2</strain>
    </source>
</reference>
<feature type="transmembrane region" description="Helical" evidence="8">
    <location>
        <begin position="104"/>
        <end position="125"/>
    </location>
</feature>
<dbReference type="eggNOG" id="COG4191">
    <property type="taxonomic scope" value="Bacteria"/>
</dbReference>
<evidence type="ECO:0000256" key="5">
    <source>
        <dbReference type="ARBA" id="ARBA00022777"/>
    </source>
</evidence>
<sequence length="451" mass="47680">MHAVQAANSRPEHHPLLSETTGDAGDVVRRLLDDATRREERWGAVVRSLFAVLTLIRFIALGGLGAGSSLAPGAWLSILSSLLLLGFSAWVIARALRGPLGPRVLALSVTVDAVVCFLKLVPNALWPEPDYAGIFTVPDWAMILLILVFSGFRLSQPVVWLSAGLNAAALAALVLVDRARLGERVAYLDSDVVMGALYALAATALALLIARRTRSLVIAAGQASMRSLRAQQVLGSLLHENHDVRSLLSATTLGADLLARALPPAHPQRELADTLRADLGAVADLMSTLRERAFQGLGAAEGVREADLLAAADAVLALVQRRFPAVVIHCALGAEARVRVVGGAILLERVLLNLLVNACEGDGHRGATEVWLRAEQAPEGVRVDIADDGPGFPPALLRDEHAHAATSKRDGSGFGLFLVRNLVESSGGRLQLGARPGGGARVELQLPSAKR</sequence>
<feature type="domain" description="Histidine kinase" evidence="9">
    <location>
        <begin position="239"/>
        <end position="450"/>
    </location>
</feature>
<comment type="catalytic activity">
    <reaction evidence="1">
        <text>ATP + protein L-histidine = ADP + protein N-phospho-L-histidine.</text>
        <dbReference type="EC" id="2.7.13.3"/>
    </reaction>
</comment>
<dbReference type="InterPro" id="IPR003594">
    <property type="entry name" value="HATPase_dom"/>
</dbReference>
<protein>
    <recommendedName>
        <fullName evidence="2">histidine kinase</fullName>
        <ecNumber evidence="2">2.7.13.3</ecNumber>
    </recommendedName>
</protein>
<gene>
    <name evidence="10" type="ordered locus">Hoch_5844</name>
</gene>
<evidence type="ECO:0000313" key="10">
    <source>
        <dbReference type="EMBL" id="ACY18320.1"/>
    </source>
</evidence>
<feature type="transmembrane region" description="Helical" evidence="8">
    <location>
        <begin position="44"/>
        <end position="67"/>
    </location>
</feature>
<evidence type="ECO:0000313" key="11">
    <source>
        <dbReference type="Proteomes" id="UP000001880"/>
    </source>
</evidence>